<feature type="compositionally biased region" description="Polar residues" evidence="1">
    <location>
        <begin position="63"/>
        <end position="73"/>
    </location>
</feature>
<evidence type="ECO:0000313" key="3">
    <source>
        <dbReference type="Proteomes" id="UP000567179"/>
    </source>
</evidence>
<keyword evidence="3" id="KW-1185">Reference proteome</keyword>
<evidence type="ECO:0000256" key="1">
    <source>
        <dbReference type="SAM" id="MobiDB-lite"/>
    </source>
</evidence>
<feature type="compositionally biased region" description="Low complexity" evidence="1">
    <location>
        <begin position="83"/>
        <end position="96"/>
    </location>
</feature>
<feature type="region of interest" description="Disordered" evidence="1">
    <location>
        <begin position="168"/>
        <end position="241"/>
    </location>
</feature>
<feature type="region of interest" description="Disordered" evidence="1">
    <location>
        <begin position="317"/>
        <end position="347"/>
    </location>
</feature>
<dbReference type="EMBL" id="JAACJJ010000057">
    <property type="protein sequence ID" value="KAF5310690.1"/>
    <property type="molecule type" value="Genomic_DNA"/>
</dbReference>
<feature type="region of interest" description="Disordered" evidence="1">
    <location>
        <begin position="386"/>
        <end position="405"/>
    </location>
</feature>
<name>A0A8H5ESE6_9AGAR</name>
<feature type="compositionally biased region" description="Polar residues" evidence="1">
    <location>
        <begin position="231"/>
        <end position="241"/>
    </location>
</feature>
<sequence>MSSVLIQKPHQHPFNHPAPHHRRLPSAPPAVVVQPTRTPGLLAVKHANHASNRSSAQRRDNQPKNAAAQTPKSAQGVRAQLVPAPAQGPAAPSASPNHRGRSQAKHPKDKAATAPRSNSPSTHRGKHGRQPSPPIPTITQSTPSQAEATVISTVKSTNLFDPFTDTSIPNAFSNNSPPSSPTLTSKPSGKLARRREQVPSSGPLFPRTTKAIPVPSNVNNNKRSDKHGVQLSRSVPDNSNVNMIQRPRQVPQRSTAYADFPVCDDASEYGAQSPPTTPTLSKASVAAYHNAGAQRSAPALSQADRASAYGVGAFPFPTSKPTTTPRKHRRVPSEGVFGMSSDEEASTGAVGTNHYNSYNQSAPALNENVAKLFGLYEASVKAKRMSSPPGATYSSSSSASSSYTGFGNSFATPASQVEREKKYEREAAEKLGYYASSMFQNSPSPDELPDPLLL</sequence>
<protein>
    <submittedName>
        <fullName evidence="2">Uncharacterized protein</fullName>
    </submittedName>
</protein>
<organism evidence="2 3">
    <name type="scientific">Psilocybe cf. subviscida</name>
    <dbReference type="NCBI Taxonomy" id="2480587"/>
    <lineage>
        <taxon>Eukaryota</taxon>
        <taxon>Fungi</taxon>
        <taxon>Dikarya</taxon>
        <taxon>Basidiomycota</taxon>
        <taxon>Agaricomycotina</taxon>
        <taxon>Agaricomycetes</taxon>
        <taxon>Agaricomycetidae</taxon>
        <taxon>Agaricales</taxon>
        <taxon>Agaricineae</taxon>
        <taxon>Strophariaceae</taxon>
        <taxon>Psilocybe</taxon>
    </lineage>
</organism>
<feature type="compositionally biased region" description="Low complexity" evidence="1">
    <location>
        <begin position="442"/>
        <end position="454"/>
    </location>
</feature>
<proteinExistence type="predicted"/>
<reference evidence="2 3" key="1">
    <citation type="journal article" date="2020" name="ISME J.">
        <title>Uncovering the hidden diversity of litter-decomposition mechanisms in mushroom-forming fungi.</title>
        <authorList>
            <person name="Floudas D."/>
            <person name="Bentzer J."/>
            <person name="Ahren D."/>
            <person name="Johansson T."/>
            <person name="Persson P."/>
            <person name="Tunlid A."/>
        </authorList>
    </citation>
    <scope>NUCLEOTIDE SEQUENCE [LARGE SCALE GENOMIC DNA]</scope>
    <source>
        <strain evidence="2 3">CBS 101986</strain>
    </source>
</reference>
<accession>A0A8H5ESE6</accession>
<gene>
    <name evidence="2" type="ORF">D9619_008113</name>
</gene>
<feature type="compositionally biased region" description="Basic residues" evidence="1">
    <location>
        <begin position="9"/>
        <end position="24"/>
    </location>
</feature>
<feature type="region of interest" description="Disordered" evidence="1">
    <location>
        <begin position="435"/>
        <end position="454"/>
    </location>
</feature>
<dbReference type="OrthoDB" id="3226344at2759"/>
<evidence type="ECO:0000313" key="2">
    <source>
        <dbReference type="EMBL" id="KAF5310690.1"/>
    </source>
</evidence>
<feature type="region of interest" description="Disordered" evidence="1">
    <location>
        <begin position="1"/>
        <end position="147"/>
    </location>
</feature>
<dbReference type="AlphaFoldDB" id="A0A8H5ESE6"/>
<comment type="caution">
    <text evidence="2">The sequence shown here is derived from an EMBL/GenBank/DDBJ whole genome shotgun (WGS) entry which is preliminary data.</text>
</comment>
<feature type="compositionally biased region" description="Basic residues" evidence="1">
    <location>
        <begin position="98"/>
        <end position="108"/>
    </location>
</feature>
<dbReference type="Proteomes" id="UP000567179">
    <property type="component" value="Unassembled WGS sequence"/>
</dbReference>
<feature type="compositionally biased region" description="Low complexity" evidence="1">
    <location>
        <begin position="168"/>
        <end position="188"/>
    </location>
</feature>